<dbReference type="GO" id="GO:2000142">
    <property type="term" value="P:regulation of DNA-templated transcription initiation"/>
    <property type="evidence" value="ECO:0007669"/>
    <property type="project" value="TreeGrafter"/>
</dbReference>
<keyword evidence="8" id="KW-1185">Reference proteome</keyword>
<dbReference type="GO" id="GO:0003700">
    <property type="term" value="F:DNA-binding transcription factor activity"/>
    <property type="evidence" value="ECO:0007669"/>
    <property type="project" value="InterPro"/>
</dbReference>
<dbReference type="FunFam" id="1.10.10.10:FF:000001">
    <property type="entry name" value="LysR family transcriptional regulator"/>
    <property type="match status" value="1"/>
</dbReference>
<keyword evidence="5" id="KW-0804">Transcription</keyword>
<dbReference type="InterPro" id="IPR005119">
    <property type="entry name" value="LysR_subst-bd"/>
</dbReference>
<dbReference type="SUPFAM" id="SSF53850">
    <property type="entry name" value="Periplasmic binding protein-like II"/>
    <property type="match status" value="1"/>
</dbReference>
<keyword evidence="3" id="KW-0238">DNA-binding</keyword>
<dbReference type="InterPro" id="IPR036388">
    <property type="entry name" value="WH-like_DNA-bd_sf"/>
</dbReference>
<dbReference type="AlphaFoldDB" id="A0A127K926"/>
<keyword evidence="4" id="KW-0010">Activator</keyword>
<evidence type="ECO:0000313" key="7">
    <source>
        <dbReference type="EMBL" id="AMO38447.1"/>
    </source>
</evidence>
<dbReference type="Pfam" id="PF03466">
    <property type="entry name" value="LysR_substrate"/>
    <property type="match status" value="1"/>
</dbReference>
<keyword evidence="2" id="KW-0805">Transcription regulation</keyword>
<dbReference type="EMBL" id="CP014646">
    <property type="protein sequence ID" value="AMO38447.1"/>
    <property type="molecule type" value="Genomic_DNA"/>
</dbReference>
<dbReference type="GO" id="GO:0003677">
    <property type="term" value="F:DNA binding"/>
    <property type="evidence" value="ECO:0007669"/>
    <property type="project" value="UniProtKB-KW"/>
</dbReference>
<evidence type="ECO:0000256" key="4">
    <source>
        <dbReference type="ARBA" id="ARBA00023159"/>
    </source>
</evidence>
<dbReference type="RefSeq" id="WP_004259914.1">
    <property type="nucleotide sequence ID" value="NZ_CP014646.1"/>
</dbReference>
<dbReference type="KEGG" id="thu:AC731_016780"/>
<comment type="similarity">
    <text evidence="1">Belongs to the LysR transcriptional regulatory family.</text>
</comment>
<evidence type="ECO:0000256" key="2">
    <source>
        <dbReference type="ARBA" id="ARBA00023015"/>
    </source>
</evidence>
<dbReference type="SUPFAM" id="SSF46785">
    <property type="entry name" value="Winged helix' DNA-binding domain"/>
    <property type="match status" value="1"/>
</dbReference>
<dbReference type="PROSITE" id="PS50931">
    <property type="entry name" value="HTH_LYSR"/>
    <property type="match status" value="1"/>
</dbReference>
<protein>
    <submittedName>
        <fullName evidence="7">LysR family transcriptional regulator</fullName>
    </submittedName>
</protein>
<dbReference type="InterPro" id="IPR036390">
    <property type="entry name" value="WH_DNA-bd_sf"/>
</dbReference>
<gene>
    <name evidence="7" type="ORF">AC731_016780</name>
</gene>
<proteinExistence type="inferred from homology"/>
<sequence length="301" mass="33282">MDIKQIEYFVHVAELGSFTRASIALDIAQPALSRQIRQLEIELRQPLLLRNGRGVTTTEAGKILLEHGRGVLHQIERVREELARARGGEVGRVAVGMPPSVSRVLTVPLTHAFRELMPDAILSINEGLSFTMQESVIQGRLDIALLYQARPSPDLEIHPLLSQSLHLLQARRQTSETGPVSLREVARLPLILPGRPNAIRMIVETEMQRLGLQPHITIEAEATPAILDLVADGLGSGILPASAFDAHSPRLQNDLVLRSIRDPGLLTHLSWAVSARRPMTQVQRNLIELIESKVRELITPA</sequence>
<feature type="domain" description="HTH lysR-type" evidence="6">
    <location>
        <begin position="1"/>
        <end position="58"/>
    </location>
</feature>
<dbReference type="PRINTS" id="PR00039">
    <property type="entry name" value="HTHLYSR"/>
</dbReference>
<dbReference type="Proteomes" id="UP000036902">
    <property type="component" value="Chromosome"/>
</dbReference>
<accession>A0A127K926</accession>
<evidence type="ECO:0000256" key="1">
    <source>
        <dbReference type="ARBA" id="ARBA00009437"/>
    </source>
</evidence>
<evidence type="ECO:0000259" key="6">
    <source>
        <dbReference type="PROSITE" id="PS50931"/>
    </source>
</evidence>
<dbReference type="Gene3D" id="1.10.10.10">
    <property type="entry name" value="Winged helix-like DNA-binding domain superfamily/Winged helix DNA-binding domain"/>
    <property type="match status" value="1"/>
</dbReference>
<dbReference type="InterPro" id="IPR000847">
    <property type="entry name" value="LysR_HTH_N"/>
</dbReference>
<dbReference type="PANTHER" id="PTHR30293">
    <property type="entry name" value="TRANSCRIPTIONAL REGULATORY PROTEIN NAC-RELATED"/>
    <property type="match status" value="1"/>
</dbReference>
<dbReference type="PANTHER" id="PTHR30293:SF0">
    <property type="entry name" value="NITROGEN ASSIMILATION REGULATORY PROTEIN NAC"/>
    <property type="match status" value="1"/>
</dbReference>
<reference evidence="8" key="1">
    <citation type="submission" date="2016-03" db="EMBL/GenBank/DDBJ databases">
        <authorList>
            <person name="Ma C."/>
            <person name="Zhou S."/>
            <person name="Yang G."/>
        </authorList>
    </citation>
    <scope>NUCLEOTIDE SEQUENCE [LARGE SCALE GENOMIC DNA]</scope>
    <source>
        <strain evidence="8">SgZ-1</strain>
    </source>
</reference>
<evidence type="ECO:0000256" key="5">
    <source>
        <dbReference type="ARBA" id="ARBA00023163"/>
    </source>
</evidence>
<evidence type="ECO:0000313" key="8">
    <source>
        <dbReference type="Proteomes" id="UP000036902"/>
    </source>
</evidence>
<name>A0A127K926_9RHOO</name>
<dbReference type="Pfam" id="PF00126">
    <property type="entry name" value="HTH_1"/>
    <property type="match status" value="1"/>
</dbReference>
<organism evidence="7 8">
    <name type="scientific">Thauera humireducens</name>
    <dbReference type="NCBI Taxonomy" id="1134435"/>
    <lineage>
        <taxon>Bacteria</taxon>
        <taxon>Pseudomonadati</taxon>
        <taxon>Pseudomonadota</taxon>
        <taxon>Betaproteobacteria</taxon>
        <taxon>Rhodocyclales</taxon>
        <taxon>Zoogloeaceae</taxon>
        <taxon>Thauera</taxon>
    </lineage>
</organism>
<evidence type="ECO:0000256" key="3">
    <source>
        <dbReference type="ARBA" id="ARBA00023125"/>
    </source>
</evidence>
<dbReference type="STRING" id="1134435.AC731_016780"/>
<dbReference type="Gene3D" id="3.40.190.290">
    <property type="match status" value="1"/>
</dbReference>